<sequence length="100" mass="11558">MKPFGKEEKRIVVDGHPYHCVIDEIPHHERVSLRIYASKTACCEVLFTWKGNWRINLHKPKTLASLVRYAIAQGWDCHRENSAMKIEDGDLLIETLSLEA</sequence>
<dbReference type="EMBL" id="JACJVP010000024">
    <property type="protein sequence ID" value="MBB6671959.1"/>
    <property type="molecule type" value="Genomic_DNA"/>
</dbReference>
<dbReference type="RefSeq" id="WP_185143435.1">
    <property type="nucleotide sequence ID" value="NZ_JACJVP010000024.1"/>
</dbReference>
<organism evidence="1 2">
    <name type="scientific">Cohnella nanjingensis</name>
    <dbReference type="NCBI Taxonomy" id="1387779"/>
    <lineage>
        <taxon>Bacteria</taxon>
        <taxon>Bacillati</taxon>
        <taxon>Bacillota</taxon>
        <taxon>Bacilli</taxon>
        <taxon>Bacillales</taxon>
        <taxon>Paenibacillaceae</taxon>
        <taxon>Cohnella</taxon>
    </lineage>
</organism>
<reference evidence="1 2" key="1">
    <citation type="submission" date="2020-08" db="EMBL/GenBank/DDBJ databases">
        <title>Cohnella phylogeny.</title>
        <authorList>
            <person name="Dunlap C."/>
        </authorList>
    </citation>
    <scope>NUCLEOTIDE SEQUENCE [LARGE SCALE GENOMIC DNA]</scope>
    <source>
        <strain evidence="1 2">DSM 28246</strain>
    </source>
</reference>
<protein>
    <submittedName>
        <fullName evidence="1">Uncharacterized protein</fullName>
    </submittedName>
</protein>
<accession>A0A7X0RTM4</accession>
<evidence type="ECO:0000313" key="2">
    <source>
        <dbReference type="Proteomes" id="UP000547209"/>
    </source>
</evidence>
<comment type="caution">
    <text evidence="1">The sequence shown here is derived from an EMBL/GenBank/DDBJ whole genome shotgun (WGS) entry which is preliminary data.</text>
</comment>
<gene>
    <name evidence="1" type="ORF">H7C19_14810</name>
</gene>
<proteinExistence type="predicted"/>
<dbReference type="AlphaFoldDB" id="A0A7X0RTM4"/>
<evidence type="ECO:0000313" key="1">
    <source>
        <dbReference type="EMBL" id="MBB6671959.1"/>
    </source>
</evidence>
<keyword evidence="2" id="KW-1185">Reference proteome</keyword>
<dbReference type="Proteomes" id="UP000547209">
    <property type="component" value="Unassembled WGS sequence"/>
</dbReference>
<name>A0A7X0RTM4_9BACL</name>